<proteinExistence type="predicted"/>
<sequence>MVAVGRGRSPSNSEKVCGSTTDVGDDSNECTVDLTETGMNSATASSGPSTPLTPVVATVTSSDQKGPEVSATSTTAVSVEMDDAHRRQVVIGTLEYPFDFAHPALVQLLSASQSFTIWFQRELNKPEVPKKG</sequence>
<dbReference type="AlphaFoldDB" id="A0A183IYF3"/>
<feature type="compositionally biased region" description="Polar residues" evidence="1">
    <location>
        <begin position="9"/>
        <end position="22"/>
    </location>
</feature>
<evidence type="ECO:0000313" key="4">
    <source>
        <dbReference type="WBParaSite" id="SBAD_0000896401-mRNA-1"/>
    </source>
</evidence>
<reference evidence="2 3" key="2">
    <citation type="submission" date="2018-11" db="EMBL/GenBank/DDBJ databases">
        <authorList>
            <consortium name="Pathogen Informatics"/>
        </authorList>
    </citation>
    <scope>NUCLEOTIDE SEQUENCE [LARGE SCALE GENOMIC DNA]</scope>
</reference>
<reference evidence="4" key="1">
    <citation type="submission" date="2016-06" db="UniProtKB">
        <authorList>
            <consortium name="WormBaseParasite"/>
        </authorList>
    </citation>
    <scope>IDENTIFICATION</scope>
</reference>
<evidence type="ECO:0000313" key="3">
    <source>
        <dbReference type="Proteomes" id="UP000270296"/>
    </source>
</evidence>
<accession>A0A183IYF3</accession>
<feature type="region of interest" description="Disordered" evidence="1">
    <location>
        <begin position="1"/>
        <end position="32"/>
    </location>
</feature>
<organism evidence="4">
    <name type="scientific">Soboliphyme baturini</name>
    <dbReference type="NCBI Taxonomy" id="241478"/>
    <lineage>
        <taxon>Eukaryota</taxon>
        <taxon>Metazoa</taxon>
        <taxon>Ecdysozoa</taxon>
        <taxon>Nematoda</taxon>
        <taxon>Enoplea</taxon>
        <taxon>Dorylaimia</taxon>
        <taxon>Dioctophymatida</taxon>
        <taxon>Dioctophymatoidea</taxon>
        <taxon>Soboliphymatidae</taxon>
        <taxon>Soboliphyme</taxon>
    </lineage>
</organism>
<name>A0A183IYF3_9BILA</name>
<dbReference type="WBParaSite" id="SBAD_0000896401-mRNA-1">
    <property type="protein sequence ID" value="SBAD_0000896401-mRNA-1"/>
    <property type="gene ID" value="SBAD_0000896401"/>
</dbReference>
<dbReference type="EMBL" id="UZAM01011822">
    <property type="protein sequence ID" value="VDP18409.1"/>
    <property type="molecule type" value="Genomic_DNA"/>
</dbReference>
<protein>
    <submittedName>
        <fullName evidence="4">HSF_DOMAIN domain-containing protein</fullName>
    </submittedName>
</protein>
<evidence type="ECO:0000256" key="1">
    <source>
        <dbReference type="SAM" id="MobiDB-lite"/>
    </source>
</evidence>
<evidence type="ECO:0000313" key="2">
    <source>
        <dbReference type="EMBL" id="VDP18409.1"/>
    </source>
</evidence>
<keyword evidence="3" id="KW-1185">Reference proteome</keyword>
<gene>
    <name evidence="2" type="ORF">SBAD_LOCUS8651</name>
</gene>
<dbReference type="Proteomes" id="UP000270296">
    <property type="component" value="Unassembled WGS sequence"/>
</dbReference>